<evidence type="ECO:0000313" key="2">
    <source>
        <dbReference type="EMBL" id="CAK7925976.1"/>
    </source>
</evidence>
<evidence type="ECO:0000259" key="1">
    <source>
        <dbReference type="Pfam" id="PF00078"/>
    </source>
</evidence>
<dbReference type="SUPFAM" id="SSF56672">
    <property type="entry name" value="DNA/RNA polymerases"/>
    <property type="match status" value="1"/>
</dbReference>
<dbReference type="PANTHER" id="PTHR24559:SF444">
    <property type="entry name" value="REVERSE TRANSCRIPTASE DOMAIN-CONTAINING PROTEIN"/>
    <property type="match status" value="1"/>
</dbReference>
<dbReference type="AlphaFoldDB" id="A0AAV1TWB8"/>
<accession>A0AAV1TWB8</accession>
<dbReference type="InterPro" id="IPR000477">
    <property type="entry name" value="RT_dom"/>
</dbReference>
<dbReference type="PANTHER" id="PTHR24559">
    <property type="entry name" value="TRANSPOSON TY3-I GAG-POL POLYPROTEIN"/>
    <property type="match status" value="1"/>
</dbReference>
<evidence type="ECO:0000313" key="3">
    <source>
        <dbReference type="Proteomes" id="UP001162060"/>
    </source>
</evidence>
<dbReference type="InterPro" id="IPR053134">
    <property type="entry name" value="RNA-dir_DNA_polymerase"/>
</dbReference>
<proteinExistence type="predicted"/>
<dbReference type="Pfam" id="PF00078">
    <property type="entry name" value="RVT_1"/>
    <property type="match status" value="1"/>
</dbReference>
<reference evidence="2" key="1">
    <citation type="submission" date="2024-01" db="EMBL/GenBank/DDBJ databases">
        <authorList>
            <person name="Webb A."/>
        </authorList>
    </citation>
    <scope>NUCLEOTIDE SEQUENCE</scope>
    <source>
        <strain evidence="2">Pm1</strain>
    </source>
</reference>
<gene>
    <name evidence="2" type="ORF">PM001_LOCUS11126</name>
</gene>
<dbReference type="InterPro" id="IPR043128">
    <property type="entry name" value="Rev_trsase/Diguanyl_cyclase"/>
</dbReference>
<dbReference type="Proteomes" id="UP001162060">
    <property type="component" value="Unassembled WGS sequence"/>
</dbReference>
<sequence>MRERDVPYKAVSTPSGMLWEWLVMPQGLSNAPATFNRCVTNLLRSVRDFAPSYFDDVFVHSRAMDGKTDVEVHRIRVRKVLAIMREQNFFANLKE</sequence>
<dbReference type="InterPro" id="IPR043502">
    <property type="entry name" value="DNA/RNA_pol_sf"/>
</dbReference>
<organism evidence="2 3">
    <name type="scientific">Peronospora matthiolae</name>
    <dbReference type="NCBI Taxonomy" id="2874970"/>
    <lineage>
        <taxon>Eukaryota</taxon>
        <taxon>Sar</taxon>
        <taxon>Stramenopiles</taxon>
        <taxon>Oomycota</taxon>
        <taxon>Peronosporomycetes</taxon>
        <taxon>Peronosporales</taxon>
        <taxon>Peronosporaceae</taxon>
        <taxon>Peronospora</taxon>
    </lineage>
</organism>
<protein>
    <recommendedName>
        <fullName evidence="1">Reverse transcriptase domain-containing protein</fullName>
    </recommendedName>
</protein>
<comment type="caution">
    <text evidence="2">The sequence shown here is derived from an EMBL/GenBank/DDBJ whole genome shotgun (WGS) entry which is preliminary data.</text>
</comment>
<dbReference type="Gene3D" id="3.30.70.270">
    <property type="match status" value="1"/>
</dbReference>
<name>A0AAV1TWB8_9STRA</name>
<dbReference type="EMBL" id="CAKLBY020000094">
    <property type="protein sequence ID" value="CAK7925976.1"/>
    <property type="molecule type" value="Genomic_DNA"/>
</dbReference>
<feature type="domain" description="Reverse transcriptase" evidence="1">
    <location>
        <begin position="4"/>
        <end position="92"/>
    </location>
</feature>